<proteinExistence type="inferred from homology"/>
<evidence type="ECO:0000313" key="5">
    <source>
        <dbReference type="EMBL" id="KJY62803.1"/>
    </source>
</evidence>
<dbReference type="InterPro" id="IPR044946">
    <property type="entry name" value="Restrct_endonuc_typeI_TRD_sf"/>
</dbReference>
<organism evidence="5 6">
    <name type="scientific">Bombilactobacillus mellifer</name>
    <dbReference type="NCBI Taxonomy" id="1218492"/>
    <lineage>
        <taxon>Bacteria</taxon>
        <taxon>Bacillati</taxon>
        <taxon>Bacillota</taxon>
        <taxon>Bacilli</taxon>
        <taxon>Lactobacillales</taxon>
        <taxon>Lactobacillaceae</taxon>
        <taxon>Bombilactobacillus</taxon>
    </lineage>
</organism>
<dbReference type="GO" id="GO:0009307">
    <property type="term" value="P:DNA restriction-modification system"/>
    <property type="evidence" value="ECO:0007669"/>
    <property type="project" value="UniProtKB-KW"/>
</dbReference>
<dbReference type="Pfam" id="PF01420">
    <property type="entry name" value="Methylase_S"/>
    <property type="match status" value="1"/>
</dbReference>
<dbReference type="PANTHER" id="PTHR30408">
    <property type="entry name" value="TYPE-1 RESTRICTION ENZYME ECOKI SPECIFICITY PROTEIN"/>
    <property type="match status" value="1"/>
</dbReference>
<dbReference type="HOGENOM" id="CLU_021095_9_2_9"/>
<gene>
    <name evidence="5" type="ORF">JG30_02590</name>
</gene>
<evidence type="ECO:0000313" key="6">
    <source>
        <dbReference type="Proteomes" id="UP000033558"/>
    </source>
</evidence>
<comment type="similarity">
    <text evidence="1">Belongs to the type-I restriction system S methylase family.</text>
</comment>
<dbReference type="PATRIC" id="fig|1218492.5.peg.375"/>
<dbReference type="RefSeq" id="WP_052725152.1">
    <property type="nucleotide sequence ID" value="NZ_JBHSZT010000003.1"/>
</dbReference>
<dbReference type="InterPro" id="IPR000055">
    <property type="entry name" value="Restrct_endonuc_typeI_TRD"/>
</dbReference>
<evidence type="ECO:0000256" key="3">
    <source>
        <dbReference type="ARBA" id="ARBA00023125"/>
    </source>
</evidence>
<feature type="domain" description="Type I restriction modification DNA specificity" evidence="4">
    <location>
        <begin position="3"/>
        <end position="168"/>
    </location>
</feature>
<dbReference type="PANTHER" id="PTHR30408:SF13">
    <property type="entry name" value="TYPE I RESTRICTION ENZYME HINDI SPECIFICITY SUBUNIT"/>
    <property type="match status" value="1"/>
</dbReference>
<evidence type="ECO:0000256" key="2">
    <source>
        <dbReference type="ARBA" id="ARBA00022747"/>
    </source>
</evidence>
<dbReference type="OrthoDB" id="9795776at2"/>
<keyword evidence="3" id="KW-0238">DNA-binding</keyword>
<accession>A0A0F4LWS0</accession>
<keyword evidence="2" id="KW-0680">Restriction system</keyword>
<keyword evidence="6" id="KW-1185">Reference proteome</keyword>
<dbReference type="STRING" id="1218492.JG30_02590"/>
<dbReference type="AlphaFoldDB" id="A0A0F4LWS0"/>
<evidence type="ECO:0000259" key="4">
    <source>
        <dbReference type="Pfam" id="PF01420"/>
    </source>
</evidence>
<dbReference type="EMBL" id="JXJQ01000003">
    <property type="protein sequence ID" value="KJY62803.1"/>
    <property type="molecule type" value="Genomic_DNA"/>
</dbReference>
<dbReference type="SUPFAM" id="SSF116734">
    <property type="entry name" value="DNA methylase specificity domain"/>
    <property type="match status" value="1"/>
</dbReference>
<sequence length="200" mass="22909">MKYKNIKLGEAAEITMGQSPKSTYYNKKGMGIPFIQGVSTFEDNYPRIETYTTEYNKKAQKGDLLVSVRAPVGRINIANQTIAIGRGLADLKVKKGYSKSYIYYLFKKIGNQLDSISSGTVFSSINKKELSDLKIRIPEKLNDQCKIADRLRKLDEGIEINNQINDNLLELSKAMFHENSTMMMRFYYQTISCQKEVRIF</sequence>
<dbReference type="Gene3D" id="3.90.220.20">
    <property type="entry name" value="DNA methylase specificity domains"/>
    <property type="match status" value="1"/>
</dbReference>
<protein>
    <submittedName>
        <fullName evidence="5">Type I Restriction modification protein</fullName>
    </submittedName>
</protein>
<name>A0A0F4LWS0_9LACO</name>
<evidence type="ECO:0000256" key="1">
    <source>
        <dbReference type="ARBA" id="ARBA00010923"/>
    </source>
</evidence>
<dbReference type="Proteomes" id="UP000033558">
    <property type="component" value="Unassembled WGS sequence"/>
</dbReference>
<reference evidence="5 6" key="1">
    <citation type="submission" date="2015-01" db="EMBL/GenBank/DDBJ databases">
        <title>Comparative genomics of the lactic acid bacteria isolated from the honey bee gut.</title>
        <authorList>
            <person name="Ellegaard K.M."/>
            <person name="Tamarit D."/>
            <person name="Javelind E."/>
            <person name="Olofsson T."/>
            <person name="Andersson S.G."/>
            <person name="Vasquez A."/>
        </authorList>
    </citation>
    <scope>NUCLEOTIDE SEQUENCE [LARGE SCALE GENOMIC DNA]</scope>
    <source>
        <strain evidence="5 6">Bin4</strain>
    </source>
</reference>
<comment type="caution">
    <text evidence="5">The sequence shown here is derived from an EMBL/GenBank/DDBJ whole genome shotgun (WGS) entry which is preliminary data.</text>
</comment>
<dbReference type="InterPro" id="IPR052021">
    <property type="entry name" value="Type-I_RS_S_subunit"/>
</dbReference>
<dbReference type="CDD" id="cd17498">
    <property type="entry name" value="RMtype1_S_Aco12261I-TRD1-CR1_like"/>
    <property type="match status" value="1"/>
</dbReference>
<dbReference type="GO" id="GO:0003677">
    <property type="term" value="F:DNA binding"/>
    <property type="evidence" value="ECO:0007669"/>
    <property type="project" value="UniProtKB-KW"/>
</dbReference>